<evidence type="ECO:0008006" key="3">
    <source>
        <dbReference type="Google" id="ProtNLM"/>
    </source>
</evidence>
<reference evidence="1 2" key="1">
    <citation type="submission" date="2024-07" db="EMBL/GenBank/DDBJ databases">
        <title>Section-level genome sequencing and comparative genomics of Aspergillus sections Usti and Cavernicolus.</title>
        <authorList>
            <consortium name="Lawrence Berkeley National Laboratory"/>
            <person name="Nybo J.L."/>
            <person name="Vesth T.C."/>
            <person name="Theobald S."/>
            <person name="Frisvad J.C."/>
            <person name="Larsen T.O."/>
            <person name="Kjaerboelling I."/>
            <person name="Rothschild-Mancinelli K."/>
            <person name="Lyhne E.K."/>
            <person name="Kogle M.E."/>
            <person name="Barry K."/>
            <person name="Clum A."/>
            <person name="Na H."/>
            <person name="Ledsgaard L."/>
            <person name="Lin J."/>
            <person name="Lipzen A."/>
            <person name="Kuo A."/>
            <person name="Riley R."/>
            <person name="Mondo S."/>
            <person name="LaButti K."/>
            <person name="Haridas S."/>
            <person name="Pangalinan J."/>
            <person name="Salamov A.A."/>
            <person name="Simmons B.A."/>
            <person name="Magnuson J.K."/>
            <person name="Chen J."/>
            <person name="Drula E."/>
            <person name="Henrissat B."/>
            <person name="Wiebenga A."/>
            <person name="Lubbers R.J."/>
            <person name="Gomes A.C."/>
            <person name="Makela M.R."/>
            <person name="Stajich J."/>
            <person name="Grigoriev I.V."/>
            <person name="Mortensen U.H."/>
            <person name="De vries R.P."/>
            <person name="Baker S.E."/>
            <person name="Andersen M.R."/>
        </authorList>
    </citation>
    <scope>NUCLEOTIDE SEQUENCE [LARGE SCALE GENOMIC DNA]</scope>
    <source>
        <strain evidence="1 2">CBS 600.67</strain>
    </source>
</reference>
<sequence>MDNFAEVIRSPEFHFLVGHDGRRLTIHAGLVQKLSRPLEALINNGCMKKSLSQTAVMDDVEEETFIAFCDFGYRGKYTTPCRKDKDSEDHLAAADQMQTKEFSTQSHNQNHRLNLRRTGKVAPARKTGKRRSHIIPHLHQNGLLW</sequence>
<name>A0ABR4I638_9EURO</name>
<dbReference type="InterPro" id="IPR011333">
    <property type="entry name" value="SKP1/BTB/POZ_sf"/>
</dbReference>
<dbReference type="EMBL" id="JBFXLS010000055">
    <property type="protein sequence ID" value="KAL2823216.1"/>
    <property type="molecule type" value="Genomic_DNA"/>
</dbReference>
<dbReference type="Proteomes" id="UP001610335">
    <property type="component" value="Unassembled WGS sequence"/>
</dbReference>
<dbReference type="Gene3D" id="3.30.710.10">
    <property type="entry name" value="Potassium Channel Kv1.1, Chain A"/>
    <property type="match status" value="1"/>
</dbReference>
<proteinExistence type="predicted"/>
<evidence type="ECO:0000313" key="2">
    <source>
        <dbReference type="Proteomes" id="UP001610335"/>
    </source>
</evidence>
<evidence type="ECO:0000313" key="1">
    <source>
        <dbReference type="EMBL" id="KAL2823216.1"/>
    </source>
</evidence>
<protein>
    <recommendedName>
        <fullName evidence="3">BTB domain-containing protein</fullName>
    </recommendedName>
</protein>
<keyword evidence="2" id="KW-1185">Reference proteome</keyword>
<organism evidence="1 2">
    <name type="scientific">Aspergillus cavernicola</name>
    <dbReference type="NCBI Taxonomy" id="176166"/>
    <lineage>
        <taxon>Eukaryota</taxon>
        <taxon>Fungi</taxon>
        <taxon>Dikarya</taxon>
        <taxon>Ascomycota</taxon>
        <taxon>Pezizomycotina</taxon>
        <taxon>Eurotiomycetes</taxon>
        <taxon>Eurotiomycetidae</taxon>
        <taxon>Eurotiales</taxon>
        <taxon>Aspergillaceae</taxon>
        <taxon>Aspergillus</taxon>
        <taxon>Aspergillus subgen. Nidulantes</taxon>
    </lineage>
</organism>
<gene>
    <name evidence="1" type="ORF">BDW59DRAFT_149085</name>
</gene>
<accession>A0ABR4I638</accession>
<comment type="caution">
    <text evidence="1">The sequence shown here is derived from an EMBL/GenBank/DDBJ whole genome shotgun (WGS) entry which is preliminary data.</text>
</comment>